<evidence type="ECO:0000313" key="4">
    <source>
        <dbReference type="Proteomes" id="UP001341245"/>
    </source>
</evidence>
<protein>
    <recommendedName>
        <fullName evidence="5">15-O-acetyltransferase Tri3</fullName>
    </recommendedName>
</protein>
<comment type="caution">
    <text evidence="3">The sequence shown here is derived from an EMBL/GenBank/DDBJ whole genome shotgun (WGS) entry which is preliminary data.</text>
</comment>
<reference evidence="3 4" key="1">
    <citation type="submission" date="2023-11" db="EMBL/GenBank/DDBJ databases">
        <title>Draft genome sequence and annotation of the polyextremotolerant black yeast-like fungus Aureobasidium pullulans NRRL 62042.</title>
        <authorList>
            <person name="Dielentheis-Frenken M.R.E."/>
            <person name="Wibberg D."/>
            <person name="Blank L.M."/>
            <person name="Tiso T."/>
        </authorList>
    </citation>
    <scope>NUCLEOTIDE SEQUENCE [LARGE SCALE GENOMIC DNA]</scope>
    <source>
        <strain evidence="3 4">NRRL 62042</strain>
    </source>
</reference>
<evidence type="ECO:0000256" key="1">
    <source>
        <dbReference type="ARBA" id="ARBA00006439"/>
    </source>
</evidence>
<dbReference type="EMBL" id="JASGXD010000004">
    <property type="protein sequence ID" value="KAK6006544.1"/>
    <property type="molecule type" value="Genomic_DNA"/>
</dbReference>
<dbReference type="Gene3D" id="3.30.559.30">
    <property type="entry name" value="Nonribosomal peptide synthetase, condensation domain"/>
    <property type="match status" value="1"/>
</dbReference>
<sequence>MAIIESKKVDPVKYRWNQVHNAAGSVQRRGNGTENWVGLRKENARGQYDCHILVKATLQHSLTLDSLKQQLVHGVLKERFEHPNIACIAFWDEQFGPLIRYTPPADNDEAISWAQKSVEVRATSQTALELRREIVSWRKSHNKSSKSFTVYVLSDAADTGTLISKGSSLEILVHFNHIYWDGISVRLFLGHLLNSVGEDLQHAEYPWGKEMDNLSEPLLDILKIDPQTLGKDYEDSLEEFISTMFRFGVCLKLLIHLFEHDMANLKLFQESHAFQIKTNPGLPEIAILQLSPTECQKIIEGVKSHLGPGYTITHLGQAATLMTLLKLNPLSQETLQEKSIIMPLPVNGRRYLREELANTQYGSCQACAVVVFADLEAYAVDFGDKDAVVNALVHAIKVTKRSYDYWLSKPFLLPLGLAKDNFFSAMMEASEDSSDGKAVPILASDGLNDLYIPRTVSTRDTTPVLNVDDVVFLTDTYEPGILLRMEGWDGTTTLSLSYCDGSYSSEEAIAFLQCMKEFMMSFAD</sequence>
<comment type="similarity">
    <text evidence="1">Belongs to the trichothecene O-acetyltransferase family.</text>
</comment>
<evidence type="ECO:0008006" key="5">
    <source>
        <dbReference type="Google" id="ProtNLM"/>
    </source>
</evidence>
<organism evidence="3 4">
    <name type="scientific">Aureobasidium pullulans</name>
    <name type="common">Black yeast</name>
    <name type="synonym">Pullularia pullulans</name>
    <dbReference type="NCBI Taxonomy" id="5580"/>
    <lineage>
        <taxon>Eukaryota</taxon>
        <taxon>Fungi</taxon>
        <taxon>Dikarya</taxon>
        <taxon>Ascomycota</taxon>
        <taxon>Pezizomycotina</taxon>
        <taxon>Dothideomycetes</taxon>
        <taxon>Dothideomycetidae</taxon>
        <taxon>Dothideales</taxon>
        <taxon>Saccotheciaceae</taxon>
        <taxon>Aureobasidium</taxon>
    </lineage>
</organism>
<keyword evidence="2" id="KW-0808">Transferase</keyword>
<gene>
    <name evidence="3" type="ORF">QM012_006954</name>
</gene>
<proteinExistence type="inferred from homology"/>
<evidence type="ECO:0000313" key="3">
    <source>
        <dbReference type="EMBL" id="KAK6006544.1"/>
    </source>
</evidence>
<dbReference type="PANTHER" id="PTHR42034">
    <property type="entry name" value="CHROMOSOME 7, WHOLE GENOME SHOTGUN SEQUENCE-RELATED"/>
    <property type="match status" value="1"/>
</dbReference>
<accession>A0ABR0TQ42</accession>
<keyword evidence="4" id="KW-1185">Reference proteome</keyword>
<dbReference type="InterPro" id="IPR023213">
    <property type="entry name" value="CAT-like_dom_sf"/>
</dbReference>
<dbReference type="PANTHER" id="PTHR42034:SF1">
    <property type="entry name" value="CONDENSATION DOMAIN-CONTAINING PROTEIN"/>
    <property type="match status" value="1"/>
</dbReference>
<evidence type="ECO:0000256" key="2">
    <source>
        <dbReference type="ARBA" id="ARBA00022679"/>
    </source>
</evidence>
<name>A0ABR0TQ42_AURPU</name>
<dbReference type="Gene3D" id="3.30.559.10">
    <property type="entry name" value="Chloramphenicol acetyltransferase-like domain"/>
    <property type="match status" value="1"/>
</dbReference>
<dbReference type="Pfam" id="PF07428">
    <property type="entry name" value="Tri3"/>
    <property type="match status" value="2"/>
</dbReference>
<dbReference type="InterPro" id="IPR009992">
    <property type="entry name" value="Tri3/Sat12/Sat16/Mac1"/>
</dbReference>
<dbReference type="Proteomes" id="UP001341245">
    <property type="component" value="Unassembled WGS sequence"/>
</dbReference>